<proteinExistence type="predicted"/>
<dbReference type="SUPFAM" id="SSF53448">
    <property type="entry name" value="Nucleotide-diphospho-sugar transferases"/>
    <property type="match status" value="1"/>
</dbReference>
<dbReference type="HOGENOM" id="CLU_061980_2_1_6"/>
<dbReference type="EMBL" id="CP000050">
    <property type="protein sequence ID" value="AAY48458.1"/>
    <property type="molecule type" value="Genomic_DNA"/>
</dbReference>
<dbReference type="GO" id="GO:0016779">
    <property type="term" value="F:nucleotidyltransferase activity"/>
    <property type="evidence" value="ECO:0007669"/>
    <property type="project" value="UniProtKB-ARBA"/>
</dbReference>
<evidence type="ECO:0000259" key="2">
    <source>
        <dbReference type="Pfam" id="PF12804"/>
    </source>
</evidence>
<gene>
    <name evidence="3" type="ordered locus">XC_1389</name>
</gene>
<dbReference type="PANTHER" id="PTHR43777:SF1">
    <property type="entry name" value="MOLYBDENUM COFACTOR CYTIDYLYLTRANSFERASE"/>
    <property type="match status" value="1"/>
</dbReference>
<dbReference type="Gene3D" id="3.90.550.10">
    <property type="entry name" value="Spore Coat Polysaccharide Biosynthesis Protein SpsA, Chain A"/>
    <property type="match status" value="1"/>
</dbReference>
<evidence type="ECO:0000313" key="4">
    <source>
        <dbReference type="Proteomes" id="UP000000420"/>
    </source>
</evidence>
<dbReference type="InterPro" id="IPR029044">
    <property type="entry name" value="Nucleotide-diphossugar_trans"/>
</dbReference>
<protein>
    <recommendedName>
        <fullName evidence="2">MobA-like NTP transferase domain-containing protein</fullName>
    </recommendedName>
</protein>
<accession>A0A0H2X5E6</accession>
<evidence type="ECO:0000256" key="1">
    <source>
        <dbReference type="ARBA" id="ARBA00022842"/>
    </source>
</evidence>
<name>A0A0H2X5E6_XANC8</name>
<feature type="domain" description="MobA-like NTP transferase" evidence="2">
    <location>
        <begin position="14"/>
        <end position="174"/>
    </location>
</feature>
<dbReference type="Pfam" id="PF12804">
    <property type="entry name" value="NTP_transf_3"/>
    <property type="match status" value="1"/>
</dbReference>
<organism evidence="3 4">
    <name type="scientific">Xanthomonas campestris pv. campestris (strain 8004)</name>
    <dbReference type="NCBI Taxonomy" id="314565"/>
    <lineage>
        <taxon>Bacteria</taxon>
        <taxon>Pseudomonadati</taxon>
        <taxon>Pseudomonadota</taxon>
        <taxon>Gammaproteobacteria</taxon>
        <taxon>Lysobacterales</taxon>
        <taxon>Lysobacteraceae</taxon>
        <taxon>Xanthomonas</taxon>
    </lineage>
</organism>
<reference evidence="3 4" key="1">
    <citation type="journal article" date="2005" name="Genome Res.">
        <title>Comparative and functional genomic analyses of the pathogenicity of phytopathogen Xanthomonas campestris pv. campestris.</title>
        <authorList>
            <person name="Qian W."/>
            <person name="Jia Y."/>
            <person name="Ren S.X."/>
            <person name="He Y.Q."/>
            <person name="Feng J.X."/>
            <person name="Lu L.F."/>
            <person name="Sun Q."/>
            <person name="Ying G."/>
            <person name="Tang D.J."/>
            <person name="Tang H."/>
            <person name="Wu W."/>
            <person name="Hao P."/>
            <person name="Wang L."/>
            <person name="Jiang B.L."/>
            <person name="Zeng S."/>
            <person name="Gu W.Y."/>
            <person name="Lu G."/>
            <person name="Rong L."/>
            <person name="Tian Y."/>
            <person name="Yao Z."/>
            <person name="Fu G."/>
            <person name="Chen B."/>
            <person name="Fang R."/>
            <person name="Qiang B."/>
            <person name="Chen Z."/>
            <person name="Zhao G.P."/>
            <person name="Tang J.L."/>
            <person name="He C."/>
        </authorList>
    </citation>
    <scope>NUCLEOTIDE SEQUENCE [LARGE SCALE GENOMIC DNA]</scope>
    <source>
        <strain evidence="3 4">8004</strain>
    </source>
</reference>
<dbReference type="Proteomes" id="UP000000420">
    <property type="component" value="Chromosome"/>
</dbReference>
<keyword evidence="1" id="KW-0460">Magnesium</keyword>
<sequence length="209" mass="21859">MACGAQRVTSDHAALVLAAGAARRLGRSKQLLTRDGEPLVRRAARIALQTAPRRCVVVVGADADLVMEALRGLDVEIVRHAGWADGMGTSLAALHAHVHEDTTLRRSLILGCDQPALDTPHLRSLLEEADLAASGCATSGYAGVRGIPVVVTHAVWNEVPLLADTGLRALFASLDAQTLCCVTAPALALDVDTPADLLAAQARGWIDAD</sequence>
<dbReference type="CDD" id="cd04182">
    <property type="entry name" value="GT_2_like_f"/>
    <property type="match status" value="1"/>
</dbReference>
<dbReference type="InterPro" id="IPR025877">
    <property type="entry name" value="MobA-like_NTP_Trfase"/>
</dbReference>
<dbReference type="KEGG" id="xcb:XC_1389"/>
<evidence type="ECO:0000313" key="3">
    <source>
        <dbReference type="EMBL" id="AAY48458.1"/>
    </source>
</evidence>
<dbReference type="PANTHER" id="PTHR43777">
    <property type="entry name" value="MOLYBDENUM COFACTOR CYTIDYLYLTRANSFERASE"/>
    <property type="match status" value="1"/>
</dbReference>
<dbReference type="AlphaFoldDB" id="A0A0H2X5E6"/>